<feature type="transmembrane region" description="Helical" evidence="9">
    <location>
        <begin position="305"/>
        <end position="325"/>
    </location>
</feature>
<comment type="subcellular location">
    <subcellularLocation>
        <location evidence="1">Cell membrane</location>
        <topology evidence="1">Multi-pass membrane protein</topology>
    </subcellularLocation>
</comment>
<feature type="transmembrane region" description="Helical" evidence="9">
    <location>
        <begin position="69"/>
        <end position="90"/>
    </location>
</feature>
<proteinExistence type="inferred from homology"/>
<feature type="transmembrane region" description="Helical" evidence="9">
    <location>
        <begin position="337"/>
        <end position="357"/>
    </location>
</feature>
<evidence type="ECO:0000256" key="5">
    <source>
        <dbReference type="ARBA" id="ARBA00022692"/>
    </source>
</evidence>
<dbReference type="Proteomes" id="UP001501588">
    <property type="component" value="Unassembled WGS sequence"/>
</dbReference>
<dbReference type="EMBL" id="BAAAFZ010000008">
    <property type="protein sequence ID" value="GAA0570354.1"/>
    <property type="molecule type" value="Genomic_DNA"/>
</dbReference>
<keyword evidence="4" id="KW-1003">Cell membrane</keyword>
<dbReference type="Pfam" id="PF01594">
    <property type="entry name" value="AI-2E_transport"/>
    <property type="match status" value="2"/>
</dbReference>
<keyword evidence="7 9" id="KW-0472">Membrane</keyword>
<evidence type="ECO:0000256" key="3">
    <source>
        <dbReference type="ARBA" id="ARBA00022448"/>
    </source>
</evidence>
<feature type="transmembrane region" description="Helical" evidence="9">
    <location>
        <begin position="278"/>
        <end position="298"/>
    </location>
</feature>
<feature type="transmembrane region" description="Helical" evidence="9">
    <location>
        <begin position="364"/>
        <end position="383"/>
    </location>
</feature>
<evidence type="ECO:0000256" key="8">
    <source>
        <dbReference type="SAM" id="MobiDB-lite"/>
    </source>
</evidence>
<keyword evidence="6 9" id="KW-1133">Transmembrane helix</keyword>
<dbReference type="RefSeq" id="WP_343893680.1">
    <property type="nucleotide sequence ID" value="NZ_BAAAFZ010000008.1"/>
</dbReference>
<sequence>MPLPPAPKRRGLSAAMPGSRLEMLQVGAIVVATLYFARDMLIPIALAVLLSFVLAPLVRALGRFYVPRVAGVLLVVALGFGLILGIGAVMGRQATSLAANLPAYKATVAEKLQGLHGAGGVLDRMTGVLHELGTAAAPPNGPADGPPGDAPRPDTPAGALRTAPGGVGDPSRPVPVEIRSPDPTAFEMLQRVAEPLLEPLATVGIVVVLVIFILLYREDLRDRMIRLAGARDLHRTLAAMDDAAYRLSRYFLAQVGLNSGFGLFIAAGLWLIGIPNPLLWGFIAGLMRFVPFIGAYIAAAFPMMLALAVGPGWSSALWVLALFAVSEPLMGHVLEPWIFGHSTGLSPVAVIGAAAFWTWLWGSIGLLLAVPLTVCLVVLGRHVEQLEFLEVMLGDQPPLDPEEAFYQRALAGDEDALAEQAEACLREQRLPQYLDAVALPALALAQADAARGALTPERRERLERSVVTLLEDIEEADEGVAAKAAKEAAKAAAAVNGGKEDAPTDEGEEGGTAPPAPGPVPARWQARGAVLCSSGRGAFDPLLATMVGQALARRGFGVQIGGRGAPLAGAPPLLLCLCFVEGGASAAAARYLLRRARRQHPGIATLALAWSPEEDGALAAALEAEGHTEPVLLARNVAEAVELVVETACADAAEEPAPPAEARAAAAAAAAEAAAGSDPSVLGGAPAVA</sequence>
<organism evidence="10 11">
    <name type="scientific">Craurococcus roseus</name>
    <dbReference type="NCBI Taxonomy" id="77585"/>
    <lineage>
        <taxon>Bacteria</taxon>
        <taxon>Pseudomonadati</taxon>
        <taxon>Pseudomonadota</taxon>
        <taxon>Alphaproteobacteria</taxon>
        <taxon>Acetobacterales</taxon>
        <taxon>Acetobacteraceae</taxon>
        <taxon>Craurococcus</taxon>
    </lineage>
</organism>
<evidence type="ECO:0000256" key="1">
    <source>
        <dbReference type="ARBA" id="ARBA00004651"/>
    </source>
</evidence>
<feature type="transmembrane region" description="Helical" evidence="9">
    <location>
        <begin position="196"/>
        <end position="216"/>
    </location>
</feature>
<feature type="region of interest" description="Disordered" evidence="8">
    <location>
        <begin position="494"/>
        <end position="522"/>
    </location>
</feature>
<evidence type="ECO:0000256" key="2">
    <source>
        <dbReference type="ARBA" id="ARBA00009773"/>
    </source>
</evidence>
<feature type="region of interest" description="Disordered" evidence="8">
    <location>
        <begin position="133"/>
        <end position="174"/>
    </location>
</feature>
<evidence type="ECO:0000256" key="9">
    <source>
        <dbReference type="SAM" id="Phobius"/>
    </source>
</evidence>
<evidence type="ECO:0000256" key="4">
    <source>
        <dbReference type="ARBA" id="ARBA00022475"/>
    </source>
</evidence>
<evidence type="ECO:0000256" key="6">
    <source>
        <dbReference type="ARBA" id="ARBA00022989"/>
    </source>
</evidence>
<name>A0ABN1ENP8_9PROT</name>
<feature type="transmembrane region" description="Helical" evidence="9">
    <location>
        <begin position="44"/>
        <end position="62"/>
    </location>
</feature>
<accession>A0ABN1ENP8</accession>
<feature type="compositionally biased region" description="Pro residues" evidence="8">
    <location>
        <begin position="139"/>
        <end position="154"/>
    </location>
</feature>
<comment type="similarity">
    <text evidence="2">Belongs to the autoinducer-2 exporter (AI-2E) (TC 2.A.86) family.</text>
</comment>
<evidence type="ECO:0000313" key="11">
    <source>
        <dbReference type="Proteomes" id="UP001501588"/>
    </source>
</evidence>
<evidence type="ECO:0000256" key="7">
    <source>
        <dbReference type="ARBA" id="ARBA00023136"/>
    </source>
</evidence>
<keyword evidence="3" id="KW-0813">Transport</keyword>
<gene>
    <name evidence="10" type="ORF">GCM10009416_06110</name>
</gene>
<dbReference type="PANTHER" id="PTHR21716:SF53">
    <property type="entry name" value="PERMEASE PERM-RELATED"/>
    <property type="match status" value="1"/>
</dbReference>
<evidence type="ECO:0000313" key="10">
    <source>
        <dbReference type="EMBL" id="GAA0570354.1"/>
    </source>
</evidence>
<dbReference type="InterPro" id="IPR002549">
    <property type="entry name" value="AI-2E-like"/>
</dbReference>
<reference evidence="10 11" key="1">
    <citation type="journal article" date="2019" name="Int. J. Syst. Evol. Microbiol.">
        <title>The Global Catalogue of Microorganisms (GCM) 10K type strain sequencing project: providing services to taxonomists for standard genome sequencing and annotation.</title>
        <authorList>
            <consortium name="The Broad Institute Genomics Platform"/>
            <consortium name="The Broad Institute Genome Sequencing Center for Infectious Disease"/>
            <person name="Wu L."/>
            <person name="Ma J."/>
        </authorList>
    </citation>
    <scope>NUCLEOTIDE SEQUENCE [LARGE SCALE GENOMIC DNA]</scope>
    <source>
        <strain evidence="10 11">JCM 9933</strain>
    </source>
</reference>
<keyword evidence="11" id="KW-1185">Reference proteome</keyword>
<protein>
    <submittedName>
        <fullName evidence="10">AI-2E family transporter</fullName>
    </submittedName>
</protein>
<keyword evidence="5 9" id="KW-0812">Transmembrane</keyword>
<feature type="transmembrane region" description="Helical" evidence="9">
    <location>
        <begin position="250"/>
        <end position="272"/>
    </location>
</feature>
<comment type="caution">
    <text evidence="10">The sequence shown here is derived from an EMBL/GenBank/DDBJ whole genome shotgun (WGS) entry which is preliminary data.</text>
</comment>
<dbReference type="PANTHER" id="PTHR21716">
    <property type="entry name" value="TRANSMEMBRANE PROTEIN"/>
    <property type="match status" value="1"/>
</dbReference>